<dbReference type="GeneID" id="30412667"/>
<dbReference type="AlphaFoldDB" id="A0A1D3L491"/>
<organism evidence="1 2">
    <name type="scientific">Methanobacterium congolense</name>
    <dbReference type="NCBI Taxonomy" id="118062"/>
    <lineage>
        <taxon>Archaea</taxon>
        <taxon>Methanobacteriati</taxon>
        <taxon>Methanobacteriota</taxon>
        <taxon>Methanomada group</taxon>
        <taxon>Methanobacteria</taxon>
        <taxon>Methanobacteriales</taxon>
        <taxon>Methanobacteriaceae</taxon>
        <taxon>Methanobacterium</taxon>
    </lineage>
</organism>
<protein>
    <submittedName>
        <fullName evidence="1">Uncharacterized protein</fullName>
    </submittedName>
</protein>
<reference evidence="1 2" key="1">
    <citation type="submission" date="2016-08" db="EMBL/GenBank/DDBJ databases">
        <authorList>
            <person name="Seilhamer J.J."/>
        </authorList>
    </citation>
    <scope>NUCLEOTIDE SEQUENCE [LARGE SCALE GENOMIC DNA]</scope>
    <source>
        <strain evidence="1">Buetzberg</strain>
    </source>
</reference>
<gene>
    <name evidence="1" type="ORF">MCBB_1829</name>
</gene>
<evidence type="ECO:0000313" key="1">
    <source>
        <dbReference type="EMBL" id="SCG86378.1"/>
    </source>
</evidence>
<dbReference type="KEGG" id="mcub:MCBB_1829"/>
<name>A0A1D3L491_9EURY</name>
<dbReference type="PATRIC" id="fig|129848.4.peg.1867"/>
<dbReference type="OrthoDB" id="71255at2157"/>
<dbReference type="EMBL" id="LT607756">
    <property type="protein sequence ID" value="SCG86378.1"/>
    <property type="molecule type" value="Genomic_DNA"/>
</dbReference>
<sequence length="217" mass="23086">MKKWTVTLLAVVIVAVLGIAAFSLTGNNSQTSASNGQGTNMAFYNQANCWVHAVVVISNVTVENQTKPDTYFADVWMKPSSGTTQISLSNMLGYGDKALPAGTTMRVKVLRDLASNDYAGQNQTSNSTIKVWSNAQTAPDNSAVLQNIQLSQLVYAMSSNVTDNSINVTSDATQGATFLQGVHCAQYEFLLTVNADGSASLTLTQPVVFCDHMATSA</sequence>
<dbReference type="Proteomes" id="UP000094707">
    <property type="component" value="Chromosome I"/>
</dbReference>
<evidence type="ECO:0000313" key="2">
    <source>
        <dbReference type="Proteomes" id="UP000094707"/>
    </source>
</evidence>
<dbReference type="RefSeq" id="WP_071907448.1">
    <property type="nucleotide sequence ID" value="NZ_LT607756.1"/>
</dbReference>
<proteinExistence type="predicted"/>
<accession>A0A1D3L491</accession>
<dbReference type="STRING" id="118062.MCBB_1829"/>
<keyword evidence="2" id="KW-1185">Reference proteome</keyword>